<comment type="caution">
    <text evidence="1">The sequence shown here is derived from an EMBL/GenBank/DDBJ whole genome shotgun (WGS) entry which is preliminary data.</text>
</comment>
<dbReference type="RefSeq" id="WP_191026508.1">
    <property type="nucleotide sequence ID" value="NZ_JABBXD010000013.1"/>
</dbReference>
<proteinExistence type="predicted"/>
<dbReference type="Proteomes" id="UP000624419">
    <property type="component" value="Unassembled WGS sequence"/>
</dbReference>
<protein>
    <submittedName>
        <fullName evidence="1">Uncharacterized protein</fullName>
    </submittedName>
</protein>
<dbReference type="EMBL" id="JABBXD010000013">
    <property type="protein sequence ID" value="MBD3587421.1"/>
    <property type="molecule type" value="Genomic_DNA"/>
</dbReference>
<sequence length="233" mass="26349">MKLKGKAACILLTGFLQVNPVKAIGAGDYYYVISEHCQPVGLTDEQKEKLTPDVLLFEVDPANVSDYSVKINNDALSDYTEEGITYLNNLQEKQIYTVGGKSGDTKKTEHRFLLQKEIITYQTLAGLLNRFSQAQGDKGRFYRQLLSIEDKSARFLAVTDVRLLDEKIPDRAMLTHYQSEYFALNENGEPIKPAAITVSHLSSLTNWLHETPSQWQRTLQEGVCGEKPAYSHW</sequence>
<keyword evidence="2" id="KW-1185">Reference proteome</keyword>
<reference evidence="1 2" key="1">
    <citation type="submission" date="2020-04" db="EMBL/GenBank/DDBJ databases">
        <title>Salinimonas sp. HHU 13199.</title>
        <authorList>
            <person name="Cui X."/>
            <person name="Zhang D."/>
        </authorList>
    </citation>
    <scope>NUCLEOTIDE SEQUENCE [LARGE SCALE GENOMIC DNA]</scope>
    <source>
        <strain evidence="1 2">HHU 13199</strain>
    </source>
</reference>
<organism evidence="1 2">
    <name type="scientific">Salinimonas profundi</name>
    <dbReference type="NCBI Taxonomy" id="2729140"/>
    <lineage>
        <taxon>Bacteria</taxon>
        <taxon>Pseudomonadati</taxon>
        <taxon>Pseudomonadota</taxon>
        <taxon>Gammaproteobacteria</taxon>
        <taxon>Alteromonadales</taxon>
        <taxon>Alteromonadaceae</taxon>
        <taxon>Alteromonas/Salinimonas group</taxon>
        <taxon>Salinimonas</taxon>
    </lineage>
</organism>
<gene>
    <name evidence="1" type="ORF">HHX48_16915</name>
</gene>
<name>A0ABR8LQT7_9ALTE</name>
<evidence type="ECO:0000313" key="1">
    <source>
        <dbReference type="EMBL" id="MBD3587421.1"/>
    </source>
</evidence>
<evidence type="ECO:0000313" key="2">
    <source>
        <dbReference type="Proteomes" id="UP000624419"/>
    </source>
</evidence>
<accession>A0ABR8LQT7</accession>